<dbReference type="Pfam" id="PF01551">
    <property type="entry name" value="Peptidase_M23"/>
    <property type="match status" value="1"/>
</dbReference>
<dbReference type="InterPro" id="IPR016047">
    <property type="entry name" value="M23ase_b-sheet_dom"/>
</dbReference>
<feature type="domain" description="LysM" evidence="1">
    <location>
        <begin position="324"/>
        <end position="368"/>
    </location>
</feature>
<dbReference type="PROSITE" id="PS51782">
    <property type="entry name" value="LYSM"/>
    <property type="match status" value="1"/>
</dbReference>
<dbReference type="Proteomes" id="UP000293583">
    <property type="component" value="Unassembled WGS sequence"/>
</dbReference>
<dbReference type="SUPFAM" id="SSF51261">
    <property type="entry name" value="Duplicated hybrid motif"/>
    <property type="match status" value="1"/>
</dbReference>
<dbReference type="AlphaFoldDB" id="A0A4Q9BD24"/>
<dbReference type="RefSeq" id="WP_130923146.1">
    <property type="nucleotide sequence ID" value="NZ_JAANOM010000001.1"/>
</dbReference>
<dbReference type="InterPro" id="IPR036779">
    <property type="entry name" value="LysM_dom_sf"/>
</dbReference>
<dbReference type="InterPro" id="IPR050570">
    <property type="entry name" value="Cell_wall_metabolism_enzyme"/>
</dbReference>
<evidence type="ECO:0000313" key="2">
    <source>
        <dbReference type="EMBL" id="TBH72978.1"/>
    </source>
</evidence>
<dbReference type="SUPFAM" id="SSF54106">
    <property type="entry name" value="LysM domain"/>
    <property type="match status" value="1"/>
</dbReference>
<dbReference type="PANTHER" id="PTHR21666">
    <property type="entry name" value="PEPTIDASE-RELATED"/>
    <property type="match status" value="1"/>
</dbReference>
<dbReference type="EMBL" id="SEWY01000003">
    <property type="protein sequence ID" value="TBH72978.1"/>
    <property type="molecule type" value="Genomic_DNA"/>
</dbReference>
<organism evidence="2 3">
    <name type="scientific">Aquirufa antheringensis</name>
    <dbReference type="NCBI Taxonomy" id="2516559"/>
    <lineage>
        <taxon>Bacteria</taxon>
        <taxon>Pseudomonadati</taxon>
        <taxon>Bacteroidota</taxon>
        <taxon>Cytophagia</taxon>
        <taxon>Cytophagales</taxon>
        <taxon>Flectobacillaceae</taxon>
        <taxon>Aquirufa</taxon>
    </lineage>
</organism>
<accession>A0A4Q9BD24</accession>
<dbReference type="Pfam" id="PF01476">
    <property type="entry name" value="LysM"/>
    <property type="match status" value="1"/>
</dbReference>
<dbReference type="SMART" id="SM00257">
    <property type="entry name" value="LysM"/>
    <property type="match status" value="1"/>
</dbReference>
<dbReference type="OrthoDB" id="9805070at2"/>
<proteinExistence type="predicted"/>
<reference evidence="2 3" key="1">
    <citation type="submission" date="2019-02" db="EMBL/GenBank/DDBJ databases">
        <title>Genome of a new Bacteroidetes strain.</title>
        <authorList>
            <person name="Pitt A."/>
        </authorList>
    </citation>
    <scope>NUCLEOTIDE SEQUENCE [LARGE SCALE GENOMIC DNA]</scope>
    <source>
        <strain evidence="2 3">103A-SOEBACH</strain>
    </source>
</reference>
<evidence type="ECO:0000259" key="1">
    <source>
        <dbReference type="PROSITE" id="PS51782"/>
    </source>
</evidence>
<keyword evidence="3" id="KW-1185">Reference proteome</keyword>
<dbReference type="GO" id="GO:0004222">
    <property type="term" value="F:metalloendopeptidase activity"/>
    <property type="evidence" value="ECO:0007669"/>
    <property type="project" value="TreeGrafter"/>
</dbReference>
<name>A0A4Q9BD24_9BACT</name>
<dbReference type="CDD" id="cd12797">
    <property type="entry name" value="M23_peptidase"/>
    <property type="match status" value="1"/>
</dbReference>
<dbReference type="InterPro" id="IPR011055">
    <property type="entry name" value="Dup_hybrid_motif"/>
</dbReference>
<dbReference type="InterPro" id="IPR018392">
    <property type="entry name" value="LysM"/>
</dbReference>
<dbReference type="Gene3D" id="3.10.350.10">
    <property type="entry name" value="LysM domain"/>
    <property type="match status" value="1"/>
</dbReference>
<gene>
    <name evidence="2" type="ORF">EWU20_06285</name>
</gene>
<dbReference type="PANTHER" id="PTHR21666:SF270">
    <property type="entry name" value="MUREIN HYDROLASE ACTIVATOR ENVC"/>
    <property type="match status" value="1"/>
</dbReference>
<evidence type="ECO:0000313" key="3">
    <source>
        <dbReference type="Proteomes" id="UP000293583"/>
    </source>
</evidence>
<dbReference type="CDD" id="cd00118">
    <property type="entry name" value="LysM"/>
    <property type="match status" value="1"/>
</dbReference>
<sequence>MRLITYIFGCILLLSGFSLKAQERNLFKKKTEIEVKSNSQLFQEKNKKKDELDELPPLQFRNETESIGVTAGSEMQERKFEPIKVLNASISNFDTTSIDEGENLIVEIEEEAAPEGTEDFVSVASYFAIWDTKIIDPYDIDAKEFDEPVDIELYNTAAGRNWAAPLEIVKQTSPFGPRWGRLHAGVDLDLETGYPVFSVFDGIVRVSHYDRSGYGNYVLVRHYNGFETLYAHLASPGAEPGTLVKAGDQIGVGGSTGRSTGSHLHFETRYEGNPMNPKNVYNFSPFEPVSDHIILTARSFDIRSLSLKNEYGAVGDKVRSRTKAWTKVRQGDTLGAIARRTGVSIAKLKKLNGMKSSSVIRAGRRIRIH</sequence>
<dbReference type="Gene3D" id="2.70.70.10">
    <property type="entry name" value="Glucose Permease (Domain IIA)"/>
    <property type="match status" value="1"/>
</dbReference>
<protein>
    <submittedName>
        <fullName evidence="2">LysM peptidoglycan-binding domain-containing protein</fullName>
    </submittedName>
</protein>
<comment type="caution">
    <text evidence="2">The sequence shown here is derived from an EMBL/GenBank/DDBJ whole genome shotgun (WGS) entry which is preliminary data.</text>
</comment>